<organism evidence="9 10">
    <name type="scientific">Smittium mucronatum</name>
    <dbReference type="NCBI Taxonomy" id="133383"/>
    <lineage>
        <taxon>Eukaryota</taxon>
        <taxon>Fungi</taxon>
        <taxon>Fungi incertae sedis</taxon>
        <taxon>Zoopagomycota</taxon>
        <taxon>Kickxellomycotina</taxon>
        <taxon>Harpellomycetes</taxon>
        <taxon>Harpellales</taxon>
        <taxon>Legeriomycetaceae</taxon>
        <taxon>Smittium</taxon>
    </lineage>
</organism>
<dbReference type="Gene3D" id="1.25.40.860">
    <property type="match status" value="1"/>
</dbReference>
<keyword evidence="2 6" id="KW-0963">Cytoplasm</keyword>
<dbReference type="OrthoDB" id="18884at2759"/>
<dbReference type="GO" id="GO:0003729">
    <property type="term" value="F:mRNA binding"/>
    <property type="evidence" value="ECO:0007669"/>
    <property type="project" value="TreeGrafter"/>
</dbReference>
<dbReference type="GO" id="GO:0016282">
    <property type="term" value="C:eukaryotic 43S preinitiation complex"/>
    <property type="evidence" value="ECO:0007669"/>
    <property type="project" value="UniProtKB-UniRule"/>
</dbReference>
<evidence type="ECO:0000256" key="3">
    <source>
        <dbReference type="ARBA" id="ARBA00022540"/>
    </source>
</evidence>
<evidence type="ECO:0000313" key="9">
    <source>
        <dbReference type="EMBL" id="OLY83569.1"/>
    </source>
</evidence>
<dbReference type="PROSITE" id="PS50250">
    <property type="entry name" value="PCI"/>
    <property type="match status" value="1"/>
</dbReference>
<comment type="function">
    <text evidence="6">RNA-binding component of the eukaryotic translation initiation factor 3 (eIF-3) complex, which is involved in protein synthesis of a specialized repertoire of mRNAs and, together with other initiation factors, stimulates binding of mRNA and methionyl-tRNAi to the 40S ribosome. The eIF-3 complex specifically targets and initiates translation of a subset of mRNAs involved in cell proliferation.</text>
</comment>
<dbReference type="HAMAP" id="MF_03000">
    <property type="entry name" value="eIF3a"/>
    <property type="match status" value="1"/>
</dbReference>
<feature type="region of interest" description="Disordered" evidence="7">
    <location>
        <begin position="793"/>
        <end position="813"/>
    </location>
</feature>
<dbReference type="STRING" id="133383.A0A1R0H322"/>
<reference evidence="9 10" key="1">
    <citation type="journal article" date="2016" name="Mol. Biol. Evol.">
        <title>Genome-Wide Survey of Gut Fungi (Harpellales) Reveals the First Horizontally Transferred Ubiquitin Gene from a Mosquito Host.</title>
        <authorList>
            <person name="Wang Y."/>
            <person name="White M.M."/>
            <person name="Kvist S."/>
            <person name="Moncalvo J.M."/>
        </authorList>
    </citation>
    <scope>NUCLEOTIDE SEQUENCE [LARGE SCALE GENOMIC DNA]</scope>
    <source>
        <strain evidence="9 10">ALG-7-W6</strain>
    </source>
</reference>
<dbReference type="Pfam" id="PF22591">
    <property type="entry name" value="eIF3a_PCI_TPR-like"/>
    <property type="match status" value="1"/>
</dbReference>
<dbReference type="PANTHER" id="PTHR14005:SF0">
    <property type="entry name" value="EUKARYOTIC TRANSLATION INITIATION FACTOR 3 SUBUNIT A"/>
    <property type="match status" value="1"/>
</dbReference>
<keyword evidence="3 6" id="KW-0396">Initiation factor</keyword>
<evidence type="ECO:0000313" key="10">
    <source>
        <dbReference type="Proteomes" id="UP000187455"/>
    </source>
</evidence>
<feature type="compositionally biased region" description="Low complexity" evidence="7">
    <location>
        <begin position="905"/>
        <end position="920"/>
    </location>
</feature>
<dbReference type="GO" id="GO:0043614">
    <property type="term" value="C:multi-eIF complex"/>
    <property type="evidence" value="ECO:0007669"/>
    <property type="project" value="TreeGrafter"/>
</dbReference>
<feature type="coiled-coil region" evidence="6">
    <location>
        <begin position="589"/>
        <end position="696"/>
    </location>
</feature>
<protein>
    <recommendedName>
        <fullName evidence="6">Eukaryotic translation initiation factor 3 subunit A</fullName>
        <shortName evidence="6">eIF3a</shortName>
    </recommendedName>
    <alternativeName>
        <fullName evidence="6">Eukaryotic translation initiation factor 3 110 kDa subunit homolog</fullName>
        <shortName evidence="6">eIF3 p110</shortName>
    </alternativeName>
    <alternativeName>
        <fullName evidence="6">Translation initiation factor eIF3, p110 subunit homolog</fullName>
    </alternativeName>
</protein>
<evidence type="ECO:0000256" key="4">
    <source>
        <dbReference type="ARBA" id="ARBA00022884"/>
    </source>
</evidence>
<comment type="similarity">
    <text evidence="6">Belongs to the eIF-3 subunit A family.</text>
</comment>
<dbReference type="AlphaFoldDB" id="A0A1R0H322"/>
<keyword evidence="6" id="KW-0175">Coiled coil</keyword>
<keyword evidence="10" id="KW-1185">Reference proteome</keyword>
<feature type="compositionally biased region" description="Polar residues" evidence="7">
    <location>
        <begin position="927"/>
        <end position="947"/>
    </location>
</feature>
<evidence type="ECO:0000256" key="2">
    <source>
        <dbReference type="ARBA" id="ARBA00022490"/>
    </source>
</evidence>
<dbReference type="InterPro" id="IPR054711">
    <property type="entry name" value="eIF3a_PCI_TPR-like"/>
</dbReference>
<dbReference type="GO" id="GO:0071540">
    <property type="term" value="C:eukaryotic translation initiation factor 3 complex, eIF3e"/>
    <property type="evidence" value="ECO:0007669"/>
    <property type="project" value="TreeGrafter"/>
</dbReference>
<comment type="subunit">
    <text evidence="6">Component of the eukaryotic translation initiation factor 3 (eIF-3) complex.</text>
</comment>
<dbReference type="GO" id="GO:0003743">
    <property type="term" value="F:translation initiation factor activity"/>
    <property type="evidence" value="ECO:0007669"/>
    <property type="project" value="UniProtKB-UniRule"/>
</dbReference>
<dbReference type="SMART" id="SM00088">
    <property type="entry name" value="PINT"/>
    <property type="match status" value="1"/>
</dbReference>
<feature type="compositionally biased region" description="Low complexity" evidence="7">
    <location>
        <begin position="840"/>
        <end position="853"/>
    </location>
</feature>
<gene>
    <name evidence="6" type="primary">TIF32</name>
    <name evidence="9" type="ORF">AYI68_g2285</name>
</gene>
<comment type="caution">
    <text evidence="9">The sequence shown here is derived from an EMBL/GenBank/DDBJ whole genome shotgun (WGS) entry which is preliminary data.</text>
</comment>
<accession>A0A1R0H322</accession>
<dbReference type="PANTHER" id="PTHR14005">
    <property type="entry name" value="EUKARYOTIC TRANSLATION INITIATION FACTOR 3, THETA SUBUNIT"/>
    <property type="match status" value="1"/>
</dbReference>
<dbReference type="Proteomes" id="UP000187455">
    <property type="component" value="Unassembled WGS sequence"/>
</dbReference>
<dbReference type="GO" id="GO:0071541">
    <property type="term" value="C:eukaryotic translation initiation factor 3 complex, eIF3m"/>
    <property type="evidence" value="ECO:0007669"/>
    <property type="project" value="TreeGrafter"/>
</dbReference>
<feature type="domain" description="PCI" evidence="8">
    <location>
        <begin position="317"/>
        <end position="500"/>
    </location>
</feature>
<evidence type="ECO:0000256" key="5">
    <source>
        <dbReference type="ARBA" id="ARBA00022917"/>
    </source>
</evidence>
<dbReference type="Pfam" id="PF01399">
    <property type="entry name" value="PCI"/>
    <property type="match status" value="1"/>
</dbReference>
<keyword evidence="5 6" id="KW-0648">Protein biosynthesis</keyword>
<comment type="subcellular location">
    <subcellularLocation>
        <location evidence="1 6">Cytoplasm</location>
    </subcellularLocation>
</comment>
<proteinExistence type="inferred from homology"/>
<dbReference type="FunFam" id="4.10.860.10:FF:000001">
    <property type="entry name" value="Eukaryotic translation initiation factor 3 subunit A"/>
    <property type="match status" value="1"/>
</dbReference>
<dbReference type="GO" id="GO:0033290">
    <property type="term" value="C:eukaryotic 48S preinitiation complex"/>
    <property type="evidence" value="ECO:0007669"/>
    <property type="project" value="UniProtKB-UniRule"/>
</dbReference>
<dbReference type="InterPro" id="IPR027512">
    <property type="entry name" value="EIF3A"/>
</dbReference>
<evidence type="ECO:0000259" key="8">
    <source>
        <dbReference type="PROSITE" id="PS50250"/>
    </source>
</evidence>
<dbReference type="EMBL" id="LSSL01000842">
    <property type="protein sequence ID" value="OLY83569.1"/>
    <property type="molecule type" value="Genomic_DNA"/>
</dbReference>
<feature type="region of interest" description="Disordered" evidence="7">
    <location>
        <begin position="834"/>
        <end position="957"/>
    </location>
</feature>
<dbReference type="GO" id="GO:0002188">
    <property type="term" value="P:translation reinitiation"/>
    <property type="evidence" value="ECO:0007669"/>
    <property type="project" value="TreeGrafter"/>
</dbReference>
<dbReference type="InterPro" id="IPR000717">
    <property type="entry name" value="PCI_dom"/>
</dbReference>
<dbReference type="GO" id="GO:0001732">
    <property type="term" value="P:formation of cytoplasmic translation initiation complex"/>
    <property type="evidence" value="ECO:0007669"/>
    <property type="project" value="UniProtKB-UniRule"/>
</dbReference>
<dbReference type="Gene3D" id="4.10.860.10">
    <property type="entry name" value="UVR domain"/>
    <property type="match status" value="1"/>
</dbReference>
<keyword evidence="4 6" id="KW-0694">RNA-binding</keyword>
<name>A0A1R0H322_9FUNG</name>
<evidence type="ECO:0000256" key="1">
    <source>
        <dbReference type="ARBA" id="ARBA00004496"/>
    </source>
</evidence>
<evidence type="ECO:0000256" key="7">
    <source>
        <dbReference type="SAM" id="MobiDB-lite"/>
    </source>
</evidence>
<sequence length="957" mass="109545">MAPSFQKPELALKRAEELIAVGQHNAALQTLHDVLCNKKPRNHGYQSYDLFLPKFVELCVEQRKGKQLKEGLQQYRNLTQNTSIESFQNMVSLVLKLSEEKVRAAQKQADKLSVDQIGDLEESETPESILLSVVSSEQTKDRTDRAVVTPWLKFLWEAYRNLLDLLRNNVRLDKLYQTVSRKAINFCVTYQRKTEFRRLCELLRGHLQAIVKYSNQTYSIDLTDPETMQRYIDTRFNQLNAAAELELWQESYRSIEDLNSLFIQSRRAVKPSALAIYYEKLTRIMFKAGNQLFLAAAWHCYYSLIKDQHKIVGDVEIKRAANNVLLSTLAVPIIRSSSRIMLAEASENKYRTTRLTGLLMLSSAPTRQGLISNISRLNLLRIVDPELRPIYELLEDKFHPLSICKKLTPILRDHVATVPDISKYVPLLTNVTLTRLIQQLSQVYSTVRLDILYKLAEFDEPFSMKPIDIERFVINGARRGEFQLRIDHELKAIVFDVDPFDASRSENSTTPLQSSPADLMRNQLSSIAISLSNVQRVICPDYIAEKAAHHSESIVYAKEVSEIERTSVAARKEYVEFKKRVYDEQLAFKKKEEARLRQIKIQQDEEKERIRQQELKLSQERARIEREREKIKREEAKRLAESLKSKSGLDVKIEDLESMDNDKLMQLHVQHMEKEKQDVQTKLKAASRLMDHLERAYRQEERPLLANDYEIQKTQDLENHENSYVAILENSRIKFEHDIAIKNRISRMLDDYTFTKNLLHSKNAEKVAQLEAEAKANLAKAKASRIEMYKKMKADKEMRDQQAEKERIEREEQERITKEKLELLGLEKKQALAQSAAENSQSSTGSASATKKAYVPPGKRAGVKTVMPPAPSPVMDKSPAPPVSSAPPARKAYVPPKRAAVPFESANSSASNSPNPAASAGSYQVKKPTTQSTGNPDSASDKLTPSGTKKWVPSFRK</sequence>
<evidence type="ECO:0000256" key="6">
    <source>
        <dbReference type="HAMAP-Rule" id="MF_03000"/>
    </source>
</evidence>